<evidence type="ECO:0000313" key="1">
    <source>
        <dbReference type="EMBL" id="KAK3675722.1"/>
    </source>
</evidence>
<organism evidence="1 2">
    <name type="scientific">Recurvomyces mirabilis</name>
    <dbReference type="NCBI Taxonomy" id="574656"/>
    <lineage>
        <taxon>Eukaryota</taxon>
        <taxon>Fungi</taxon>
        <taxon>Dikarya</taxon>
        <taxon>Ascomycota</taxon>
        <taxon>Pezizomycotina</taxon>
        <taxon>Dothideomycetes</taxon>
        <taxon>Dothideomycetidae</taxon>
        <taxon>Mycosphaerellales</taxon>
        <taxon>Teratosphaeriaceae</taxon>
        <taxon>Recurvomyces</taxon>
    </lineage>
</organism>
<sequence>MIFAAQLASNSEQQTETTWSASRLSQSRVSYRYGPDIFPFLELPREIRGQIYDDYIADDRTSSDTKIYGLIALRHVQQSSLHRTFLQVHGDQNFIQTNRQIAFEFVETLHRLRANIVHHLFLIASPSHSERPRLQRAVVTDLFSRLKNVRRLVVSIGLSQTFREKYSGLSCYPSWPGHFEDGSATVLVHQLTACTNLEDVVIEWASALPGNCITYSSHREKQSLKLLHLLEDAVAPLPKIRRSASFVHHYAAASTPKIDYSYSKKSYSFEERLARHELEQQAEHAQVFAKFLQDMGVLSMPFPKHQDLGFILLS</sequence>
<accession>A0AAE0WPR3</accession>
<protein>
    <submittedName>
        <fullName evidence="1">Uncharacterized protein</fullName>
    </submittedName>
</protein>
<evidence type="ECO:0000313" key="2">
    <source>
        <dbReference type="Proteomes" id="UP001274830"/>
    </source>
</evidence>
<gene>
    <name evidence="1" type="ORF">LTR78_004363</name>
</gene>
<dbReference type="EMBL" id="JAUTXT010000013">
    <property type="protein sequence ID" value="KAK3675722.1"/>
    <property type="molecule type" value="Genomic_DNA"/>
</dbReference>
<dbReference type="Proteomes" id="UP001274830">
    <property type="component" value="Unassembled WGS sequence"/>
</dbReference>
<keyword evidence="2" id="KW-1185">Reference proteome</keyword>
<name>A0AAE0WPR3_9PEZI</name>
<proteinExistence type="predicted"/>
<reference evidence="1" key="1">
    <citation type="submission" date="2023-07" db="EMBL/GenBank/DDBJ databases">
        <title>Black Yeasts Isolated from many extreme environments.</title>
        <authorList>
            <person name="Coleine C."/>
            <person name="Stajich J.E."/>
            <person name="Selbmann L."/>
        </authorList>
    </citation>
    <scope>NUCLEOTIDE SEQUENCE</scope>
    <source>
        <strain evidence="1">CCFEE 5485</strain>
    </source>
</reference>
<dbReference type="AlphaFoldDB" id="A0AAE0WPR3"/>
<comment type="caution">
    <text evidence="1">The sequence shown here is derived from an EMBL/GenBank/DDBJ whole genome shotgun (WGS) entry which is preliminary data.</text>
</comment>